<dbReference type="Gene3D" id="1.20.120.330">
    <property type="entry name" value="Nucleotidyltransferases domain 2"/>
    <property type="match status" value="1"/>
</dbReference>
<accession>A0ABW3DJI5</accession>
<dbReference type="RefSeq" id="WP_144933510.1">
    <property type="nucleotide sequence ID" value="NZ_JBHTIU010000106.1"/>
</dbReference>
<dbReference type="Pfam" id="PF04439">
    <property type="entry name" value="Adenyl_transf"/>
    <property type="match status" value="1"/>
</dbReference>
<dbReference type="EMBL" id="JBHTIU010000106">
    <property type="protein sequence ID" value="MFD0872330.1"/>
    <property type="molecule type" value="Genomic_DNA"/>
</dbReference>
<reference evidence="2" key="1">
    <citation type="journal article" date="2019" name="Int. J. Syst. Evol. Microbiol.">
        <title>The Global Catalogue of Microorganisms (GCM) 10K type strain sequencing project: providing services to taxonomists for standard genome sequencing and annotation.</title>
        <authorList>
            <consortium name="The Broad Institute Genomics Platform"/>
            <consortium name="The Broad Institute Genome Sequencing Center for Infectious Disease"/>
            <person name="Wu L."/>
            <person name="Ma J."/>
        </authorList>
    </citation>
    <scope>NUCLEOTIDE SEQUENCE [LARGE SCALE GENOMIC DNA]</scope>
    <source>
        <strain evidence="2">CCUG 57263</strain>
    </source>
</reference>
<name>A0ABW3DJI5_9BACL</name>
<evidence type="ECO:0000313" key="1">
    <source>
        <dbReference type="EMBL" id="MFD0872330.1"/>
    </source>
</evidence>
<sequence>MRSEREMLDDILAFAEKDERIRAVTLEGSRTNSNVPKDMFQDYDISFLVTEMDSFVQDPNWVDRFGERIIMQTPEAMAMFPPDLGRRFSYLMLFTDGNRIDLTLIPLDEKDEYCKEDKLLLVLLDKDNCLPDIPAPTDEDYWVKRPSAEFFADCCNEFWWVSTYVAKGLWRQEILFALDHLNLYVRPMLLKMLEWQVGIQTDFSLSVGKNGKYLENYLPENRWQQLLRTYPSGDYEEVWNALFTAGDLFRRTAREVAEHLKYEYPAEDDRRVTDYLQHVRVLPRDATEIFPNMIKEKLWD</sequence>
<comment type="caution">
    <text evidence="1">The sequence shown here is derived from an EMBL/GenBank/DDBJ whole genome shotgun (WGS) entry which is preliminary data.</text>
</comment>
<dbReference type="SUPFAM" id="SSF81301">
    <property type="entry name" value="Nucleotidyltransferase"/>
    <property type="match status" value="1"/>
</dbReference>
<dbReference type="SUPFAM" id="SSF81631">
    <property type="entry name" value="PAP/OAS1 substrate-binding domain"/>
    <property type="match status" value="1"/>
</dbReference>
<keyword evidence="2" id="KW-1185">Reference proteome</keyword>
<dbReference type="Gene3D" id="3.30.460.10">
    <property type="entry name" value="Beta Polymerase, domain 2"/>
    <property type="match status" value="1"/>
</dbReference>
<protein>
    <submittedName>
        <fullName evidence="1">Aminoglycoside 6-adenylyltransferase</fullName>
    </submittedName>
</protein>
<evidence type="ECO:0000313" key="2">
    <source>
        <dbReference type="Proteomes" id="UP001597120"/>
    </source>
</evidence>
<gene>
    <name evidence="1" type="ORF">ACFQ03_24725</name>
</gene>
<dbReference type="Proteomes" id="UP001597120">
    <property type="component" value="Unassembled WGS sequence"/>
</dbReference>
<dbReference type="InterPro" id="IPR007530">
    <property type="entry name" value="Aminoglycoside_adenylylTfrase"/>
</dbReference>
<dbReference type="InterPro" id="IPR043519">
    <property type="entry name" value="NT_sf"/>
</dbReference>
<proteinExistence type="predicted"/>
<organism evidence="1 2">
    <name type="scientific">Paenibacillus residui</name>
    <dbReference type="NCBI Taxonomy" id="629724"/>
    <lineage>
        <taxon>Bacteria</taxon>
        <taxon>Bacillati</taxon>
        <taxon>Bacillota</taxon>
        <taxon>Bacilli</taxon>
        <taxon>Bacillales</taxon>
        <taxon>Paenibacillaceae</taxon>
        <taxon>Paenibacillus</taxon>
    </lineage>
</organism>
<dbReference type="PIRSF" id="PIRSF000812">
    <property type="entry name" value="AAD"/>
    <property type="match status" value="1"/>
</dbReference>